<dbReference type="AlphaFoldDB" id="A0A915MYA2"/>
<keyword evidence="2" id="KW-0406">Ion transport</keyword>
<keyword evidence="3" id="KW-0868">Chloride</keyword>
<organism evidence="4 5">
    <name type="scientific">Meloidogyne javanica</name>
    <name type="common">Root-knot nematode worm</name>
    <dbReference type="NCBI Taxonomy" id="6303"/>
    <lineage>
        <taxon>Eukaryota</taxon>
        <taxon>Metazoa</taxon>
        <taxon>Ecdysozoa</taxon>
        <taxon>Nematoda</taxon>
        <taxon>Chromadorea</taxon>
        <taxon>Rhabditida</taxon>
        <taxon>Tylenchina</taxon>
        <taxon>Tylenchomorpha</taxon>
        <taxon>Tylenchoidea</taxon>
        <taxon>Meloidogynidae</taxon>
        <taxon>Meloidogyninae</taxon>
        <taxon>Meloidogyne</taxon>
        <taxon>Meloidogyne incognita group</taxon>
    </lineage>
</organism>
<evidence type="ECO:0000256" key="2">
    <source>
        <dbReference type="ARBA" id="ARBA00023065"/>
    </source>
</evidence>
<evidence type="ECO:0000313" key="4">
    <source>
        <dbReference type="Proteomes" id="UP000887561"/>
    </source>
</evidence>
<dbReference type="SUPFAM" id="SSF54631">
    <property type="entry name" value="CBS-domain pair"/>
    <property type="match status" value="1"/>
</dbReference>
<dbReference type="GO" id="GO:0005247">
    <property type="term" value="F:voltage-gated chloride channel activity"/>
    <property type="evidence" value="ECO:0007669"/>
    <property type="project" value="TreeGrafter"/>
</dbReference>
<dbReference type="PANTHER" id="PTHR45720:SF13">
    <property type="entry name" value="CHLORIDE CHANNEL PROTEIN"/>
    <property type="match status" value="1"/>
</dbReference>
<name>A0A915MYA2_MELJA</name>
<evidence type="ECO:0000313" key="5">
    <source>
        <dbReference type="WBParaSite" id="scaffold6309_cov172.g10696"/>
    </source>
</evidence>
<proteinExistence type="predicted"/>
<evidence type="ECO:0000256" key="3">
    <source>
        <dbReference type="ARBA" id="ARBA00023214"/>
    </source>
</evidence>
<accession>A0A915MYA2</accession>
<sequence length="216" mass="24595">MIRTLSRFSQRFRRGVDQNGEIDLMGDERTIWEQEQLAKRVDFRSIGIDPAPFQLVEETSLFKVHSLFSMLGLNRAYVTKCGRLVGVVALRDLRLAVELIQSGDLIARKPSLISTESSEEGEEENLSKTFISNLEEECPPDKNDFQPKNEITNNEGIKFQTQKEVIGRTTKEVLKNNKNNVPIFVISTSEDEKSNEDLNCEVKEGEETFVAGQVYF</sequence>
<evidence type="ECO:0000256" key="1">
    <source>
        <dbReference type="ARBA" id="ARBA00022448"/>
    </source>
</evidence>
<dbReference type="FunFam" id="3.10.580.10:FF:000048">
    <property type="entry name" value="Chloride channel 2c"/>
    <property type="match status" value="1"/>
</dbReference>
<dbReference type="InterPro" id="IPR050970">
    <property type="entry name" value="Cl_channel_volt-gated"/>
</dbReference>
<dbReference type="PANTHER" id="PTHR45720">
    <property type="entry name" value="CHLORIDE CHANNEL PROTEIN 2"/>
    <property type="match status" value="1"/>
</dbReference>
<dbReference type="WBParaSite" id="scaffold6309_cov172.g10696">
    <property type="protein sequence ID" value="scaffold6309_cov172.g10696"/>
    <property type="gene ID" value="scaffold6309_cov172.g10696"/>
</dbReference>
<dbReference type="Proteomes" id="UP000887561">
    <property type="component" value="Unplaced"/>
</dbReference>
<dbReference type="Gene3D" id="3.10.580.10">
    <property type="entry name" value="CBS-domain"/>
    <property type="match status" value="1"/>
</dbReference>
<reference evidence="5" key="1">
    <citation type="submission" date="2022-11" db="UniProtKB">
        <authorList>
            <consortium name="WormBaseParasite"/>
        </authorList>
    </citation>
    <scope>IDENTIFICATION</scope>
</reference>
<dbReference type="InterPro" id="IPR046342">
    <property type="entry name" value="CBS_dom_sf"/>
</dbReference>
<dbReference type="GO" id="GO:0005886">
    <property type="term" value="C:plasma membrane"/>
    <property type="evidence" value="ECO:0007669"/>
    <property type="project" value="TreeGrafter"/>
</dbReference>
<keyword evidence="1" id="KW-0813">Transport</keyword>
<protein>
    <submittedName>
        <fullName evidence="5">Chloride channel protein</fullName>
    </submittedName>
</protein>
<keyword evidence="4" id="KW-1185">Reference proteome</keyword>